<feature type="region of interest" description="Disordered" evidence="3">
    <location>
        <begin position="820"/>
        <end position="881"/>
    </location>
</feature>
<evidence type="ECO:0000256" key="1">
    <source>
        <dbReference type="ARBA" id="ARBA00022801"/>
    </source>
</evidence>
<evidence type="ECO:0000259" key="5">
    <source>
        <dbReference type="PROSITE" id="PS51192"/>
    </source>
</evidence>
<dbReference type="EMBL" id="ATHJ01000078">
    <property type="protein sequence ID" value="EPR41137.1"/>
    <property type="molecule type" value="Genomic_DNA"/>
</dbReference>
<evidence type="ECO:0000256" key="2">
    <source>
        <dbReference type="PROSITE-ProRule" id="PRU00325"/>
    </source>
</evidence>
<evidence type="ECO:0000256" key="3">
    <source>
        <dbReference type="SAM" id="MobiDB-lite"/>
    </source>
</evidence>
<keyword evidence="8" id="KW-1185">Reference proteome</keyword>
<feature type="compositionally biased region" description="Basic and acidic residues" evidence="3">
    <location>
        <begin position="853"/>
        <end position="880"/>
    </location>
</feature>
<name>S7TVQ5_DESML</name>
<dbReference type="Gene3D" id="3.40.50.10810">
    <property type="entry name" value="Tandem AAA-ATPase domain"/>
    <property type="match status" value="1"/>
</dbReference>
<accession>S7TVQ5</accession>
<dbReference type="PATRIC" id="fig|1121405.3.peg.1809"/>
<dbReference type="GO" id="GO:0005524">
    <property type="term" value="F:ATP binding"/>
    <property type="evidence" value="ECO:0007669"/>
    <property type="project" value="InterPro"/>
</dbReference>
<evidence type="ECO:0000259" key="6">
    <source>
        <dbReference type="PROSITE" id="PS51194"/>
    </source>
</evidence>
<dbReference type="InterPro" id="IPR014001">
    <property type="entry name" value="Helicase_ATP-bd"/>
</dbReference>
<dbReference type="CDD" id="cd17919">
    <property type="entry name" value="DEXHc_Snf"/>
    <property type="match status" value="1"/>
</dbReference>
<dbReference type="Proteomes" id="UP000014977">
    <property type="component" value="Unassembled WGS sequence"/>
</dbReference>
<dbReference type="InterPro" id="IPR007527">
    <property type="entry name" value="Znf_SWIM"/>
</dbReference>
<dbReference type="STRING" id="897.B2D07_17910"/>
<dbReference type="InterPro" id="IPR038718">
    <property type="entry name" value="SNF2-like_sf"/>
</dbReference>
<dbReference type="AlphaFoldDB" id="S7TVQ5"/>
<evidence type="ECO:0000313" key="7">
    <source>
        <dbReference type="EMBL" id="EPR41137.1"/>
    </source>
</evidence>
<dbReference type="CDD" id="cd18793">
    <property type="entry name" value="SF2_C_SNF"/>
    <property type="match status" value="1"/>
</dbReference>
<feature type="compositionally biased region" description="Low complexity" evidence="3">
    <location>
        <begin position="821"/>
        <end position="834"/>
    </location>
</feature>
<dbReference type="PROSITE" id="PS51194">
    <property type="entry name" value="HELICASE_CTER"/>
    <property type="match status" value="1"/>
</dbReference>
<dbReference type="InterPro" id="IPR001650">
    <property type="entry name" value="Helicase_C-like"/>
</dbReference>
<dbReference type="GO" id="GO:0008270">
    <property type="term" value="F:zinc ion binding"/>
    <property type="evidence" value="ECO:0007669"/>
    <property type="project" value="UniProtKB-KW"/>
</dbReference>
<dbReference type="PROSITE" id="PS50966">
    <property type="entry name" value="ZF_SWIM"/>
    <property type="match status" value="2"/>
</dbReference>
<dbReference type="eggNOG" id="COG0553">
    <property type="taxonomic scope" value="Bacteria"/>
</dbReference>
<feature type="domain" description="Helicase ATP-binding" evidence="5">
    <location>
        <begin position="321"/>
        <end position="480"/>
    </location>
</feature>
<organism evidence="7 8">
    <name type="scientific">Desulfococcus multivorans DSM 2059</name>
    <dbReference type="NCBI Taxonomy" id="1121405"/>
    <lineage>
        <taxon>Bacteria</taxon>
        <taxon>Pseudomonadati</taxon>
        <taxon>Thermodesulfobacteriota</taxon>
        <taxon>Desulfobacteria</taxon>
        <taxon>Desulfobacterales</taxon>
        <taxon>Desulfococcaceae</taxon>
        <taxon>Desulfococcus</taxon>
    </lineage>
</organism>
<dbReference type="InterPro" id="IPR027417">
    <property type="entry name" value="P-loop_NTPase"/>
</dbReference>
<dbReference type="InterPro" id="IPR000330">
    <property type="entry name" value="SNF2_N"/>
</dbReference>
<feature type="region of interest" description="Disordered" evidence="3">
    <location>
        <begin position="779"/>
        <end position="802"/>
    </location>
</feature>
<evidence type="ECO:0000313" key="8">
    <source>
        <dbReference type="Proteomes" id="UP000014977"/>
    </source>
</evidence>
<dbReference type="SMART" id="SM00490">
    <property type="entry name" value="HELICc"/>
    <property type="match status" value="1"/>
</dbReference>
<dbReference type="SUPFAM" id="SSF52540">
    <property type="entry name" value="P-loop containing nucleoside triphosphate hydrolases"/>
    <property type="match status" value="2"/>
</dbReference>
<dbReference type="OrthoDB" id="18878at2"/>
<dbReference type="eggNOG" id="COG4715">
    <property type="taxonomic scope" value="Bacteria"/>
</dbReference>
<sequence>MITLSTDYIRKNIAPSDLIFHRGLDLYRNGAFACVDSDPGTGRFVYDVDGRYGDYTTRVQLLPDDLTTSCDCPFPGKGCKHTIAALLDVEQKLKGWEQLGRDENRQKRKAPPDDVCLTADEIREQALADRKKRAGSEGFTVVWGDMLKGEHTVETVKGKQYLVTLHDPPAGKGHCTCPDYETNRLGTCKHLLFLQHEVRRDKAAVARIASEQFPFVDIYWDSVRRRPRLFCERPEGEVRDARELWRDFFADDGDYLRERPADLMALLRRLDGNKRVRFQESLLNRIEHDLLDAELAKIPEDISPALGRIRADLYPYQVAGVQFALRKKAALIGDEMGLGKTLQAIAIGVIKKELFGFSRILVVTLSSLKEQWKREIERFVDEKAVIVAGNPMQRRAVYDADDSLFKITNYEAVLRDVDVISRYNPDLMILDEAQRIKNFNTKTADAVKNIRRRHALVLTGTPLENKLEDVYSIVQFLDPYLLSPLWRFAADHFMLSRQKKGQILGYRNLDRLHEKLKTIVIRRRKEEVLSDLPEQIVNNYYVELTDKQAEIHNGYFAALVPLLNKKFLTPMDIRRIQQLLLMMRMTCDATYLVDRQTNISPKLTELEGIIDELVVQNGHKVVIFSEWTTMIFLIGKYLSSAGINFIELTGKVPVNKRQALIDAFTNNPDCKVFLSSDAGGTGLNLQAADCVINFELPWNPARINQRIGRVNRIGQKSRCINVVNLIAKNSIEEKILAGIQLKTALFDGVFEGAADTVEFSQAKRAELLNQLREMMGEEPVAVSGEHTPAEELPEDTPHYLNPRVLDEKVREVAYDAEEVEAGIPEAEPAPAEAAKGVSDRSADGTAAGSPAESSERSPRPVGEAGRREGVHRDASPERMTEVLNTGMQFISGLMEMATGRKMTGTHDDGRMVHIDHTTGEVTLKFKLPGF</sequence>
<dbReference type="PROSITE" id="PS51192">
    <property type="entry name" value="HELICASE_ATP_BIND_1"/>
    <property type="match status" value="1"/>
</dbReference>
<dbReference type="Pfam" id="PF00176">
    <property type="entry name" value="SNF2-rel_dom"/>
    <property type="match status" value="1"/>
</dbReference>
<dbReference type="RefSeq" id="WP_020876683.1">
    <property type="nucleotide sequence ID" value="NZ_ATHJ01000078.1"/>
</dbReference>
<dbReference type="Gene3D" id="3.40.50.300">
    <property type="entry name" value="P-loop containing nucleotide triphosphate hydrolases"/>
    <property type="match status" value="1"/>
</dbReference>
<feature type="domain" description="SWIM-type" evidence="4">
    <location>
        <begin position="161"/>
        <end position="199"/>
    </location>
</feature>
<dbReference type="PANTHER" id="PTHR10799">
    <property type="entry name" value="SNF2/RAD54 HELICASE FAMILY"/>
    <property type="match status" value="1"/>
</dbReference>
<keyword evidence="2" id="KW-0863">Zinc-finger</keyword>
<gene>
    <name evidence="7" type="ORF">dsmv_2252</name>
</gene>
<proteinExistence type="predicted"/>
<reference evidence="7 8" key="1">
    <citation type="journal article" date="2013" name="Genome Announc.">
        <title>Draft genome sequences for three mercury-methylating, sulfate-reducing bacteria.</title>
        <authorList>
            <person name="Brown S.D."/>
            <person name="Hurt R.A.Jr."/>
            <person name="Gilmour C.C."/>
            <person name="Elias D.A."/>
        </authorList>
    </citation>
    <scope>NUCLEOTIDE SEQUENCE [LARGE SCALE GENOMIC DNA]</scope>
    <source>
        <strain evidence="7 8">DSM 2059</strain>
    </source>
</reference>
<evidence type="ECO:0000259" key="4">
    <source>
        <dbReference type="PROSITE" id="PS50966"/>
    </source>
</evidence>
<comment type="caution">
    <text evidence="7">The sequence shown here is derived from an EMBL/GenBank/DDBJ whole genome shotgun (WGS) entry which is preliminary data.</text>
</comment>
<keyword evidence="2" id="KW-0479">Metal-binding</keyword>
<dbReference type="InterPro" id="IPR049730">
    <property type="entry name" value="SNF2/RAD54-like_C"/>
</dbReference>
<keyword evidence="2" id="KW-0862">Zinc</keyword>
<dbReference type="SMART" id="SM00487">
    <property type="entry name" value="DEXDc"/>
    <property type="match status" value="1"/>
</dbReference>
<dbReference type="Pfam" id="PF04434">
    <property type="entry name" value="SWIM"/>
    <property type="match status" value="2"/>
</dbReference>
<feature type="domain" description="Helicase C-terminal" evidence="6">
    <location>
        <begin position="605"/>
        <end position="757"/>
    </location>
</feature>
<protein>
    <submittedName>
        <fullName evidence="7">SNF2-related protein</fullName>
    </submittedName>
</protein>
<keyword evidence="1" id="KW-0378">Hydrolase</keyword>
<dbReference type="GO" id="GO:0016787">
    <property type="term" value="F:hydrolase activity"/>
    <property type="evidence" value="ECO:0007669"/>
    <property type="project" value="UniProtKB-KW"/>
</dbReference>
<dbReference type="Pfam" id="PF00271">
    <property type="entry name" value="Helicase_C"/>
    <property type="match status" value="1"/>
</dbReference>
<feature type="domain" description="SWIM-type" evidence="4">
    <location>
        <begin position="55"/>
        <end position="90"/>
    </location>
</feature>